<feature type="signal peptide" evidence="1">
    <location>
        <begin position="1"/>
        <end position="23"/>
    </location>
</feature>
<dbReference type="InterPro" id="IPR013783">
    <property type="entry name" value="Ig-like_fold"/>
</dbReference>
<dbReference type="Gene3D" id="3.40.50.410">
    <property type="entry name" value="von Willebrand factor, type A domain"/>
    <property type="match status" value="1"/>
</dbReference>
<name>A0A934PKZ8_9FLAO</name>
<sequence length="2052" mass="221705">MLSKTTLHLLVFFVCFGSLFAQNDPDRVGGTVEIGKVIPFSITTATSKMASTMTNSITAKTQNTNLEWPNPGAVHIEKTAEATSDLDKWKINILVQGKNIPKTTDVVLIIDNSGSMSGTKIESTKNAAKTFVTQLLNNSSEIRVAIVTINSKLTAGSPDLIQNFTTNSNSLHSAIDGILARGGTNLQGGFHAARILLQSSNATNKTAILLSDGDPTYSYASTVKTDFDLNCGNKSGFNILKSDFENIHLQITQSDYSQVVGNANDYNHTLFSKTLNCNGNKTFVAGNHGIPTQYEANLLQNEGVGVYTIGFQVAAGENAEKILKGSQNKGYFPATETNIESVYSQIRSNIAYAATNAVFTDPMSTYIVLESGSTPSYSVLPDTSGNVVISKGSVTFTPNGFVLNDPKDPTSGNSNLVKWKITWHIGTVSELGDKMYYPVTMSPNVNPTVLYDANEQTYMDYTDVNGNTHARQQTPDDFTIPKVSGGKGSIEIIYYTVNQNGEPINSAGTVVSQENAVKLIPGNSFYFTYTNSTALNINQTYQVIPDPTYSYNNKNYQLYWDLGNLNIMPTATEPNKKVWFGYRADAKPTACNMEYCLNEVASPLSASLSNVSNNSKLFYFDSLNGVPQTSITPQTNEVGEKTYYVAEGPSSAFLGSKVPIKVLVNSAPTIELIKKNDLLCHSSNTGNIDIEVCSGTAPYTYSWTKDNLPFNASAQDISNLAAGNYEVRVTDSKGCCSTKSFMICQPSEPLTTTFTQQNVSCFNGSDGSATVAPKGGTGHYTYNWFPSGGSACTASNLKSGTYTVTITDENACNIKQEIIILDGDNTKPVISPLPAPITISCKDVPHFTTATATDEKGTIVSLNYVEKTIPANCANSYSITRTWTAIDNCGNESLPVCQTIHVEDTTAPIWSTTLHSLDKTIKCCDTNALTEAQDVAPKAVDDCSENAITIQKTCGKFITATNCANSGTITNTWIAIDACGKTSEVFTQIITIEDTTAPKFDTDSLPTDIIVSCDAIPSPANVLAKDDCNTNVTVDFKEMKTLVDNSCSSNYTLTRTWKASDCSGNTSCFTQTILVKDTTAPTGTAPESIANLTSINQIPTPCVHAITDATDNCDGNVNIEIADQNNGGSGCLGNPYILTRTYTLSDCSGNKTELKQTFTVENKLFVQGIASPVSCFNGNDGAIAISKSENTTVAITNEKGDRVSNTNLPAGTYTLTATSSVGNTNKTCSVSETVVITQPLSKVGIAGKVINITTNLPLANVPVTLIPQGNTQGNILLKITDQNGNYQFTNVLPGDYLVQVQDANLNNAQGLYPANSSLYFTKLEECAFQIHDFEYEKSALPVLGDFVWYDVNNNGIQDEWYDANNDGKVTQNIPDENGYIDYSNWEWIDYNGDGSYAGAQNIGELNAAGFGNAKSVNIIITGPNNYYDEVIVGIQGFWRNRPEQSNPYGAYKIELKQDANLNSVSEALGATGLVKVLPTAKRSTKSISGKSAKISYHTECNSTNTSFYNVVISAQDLVHLDNDFGISCKTVTDVIAIDDNAGTWVGINKITPNVINVLTNDKWNDVPATLSNITLTTLTPNPFLQLNPDGSIAILANAPKGIQTLVYQICDLNDNSICATATVTVTIEAPKMDVIANGICVNDVPYLEYTVTPTNFTSTEGVTITWKDASNKTISTMTNLSLSGRILWPGAVVDSTGKGMDWPGWVKQDDQWVQTADGFEGLRPTATLVFSVNPEQTVVVNYPPSDPMCTARPTFAIDAVNDKPSPVSSLLGGTNISNIFNNDTLNGQLVLSTTVDLTVLSAPINGIKVNPNGTVDVAPETPPGIYIITYQICEKSDNGNCDQATVTITVIDNQTQTISLKACNDDSTVLDLLTLLPNNTPTNGTWRDKSTSNSLEGSLFSSLGLSVRTYVFEYTISNENYNQIYIINMEINDDCKVLPAPPICADLVPHNAISPNGDHKNDLFIIDNIDEIGCYPENNVQIFNRWGILVFETTNYNNTTNYFDGKSRGRSTINKSDDLPTGTYFYLIQYSTTDSDGKLIPKKQDGFLYLSK</sequence>
<dbReference type="EMBL" id="JAEHFV010000003">
    <property type="protein sequence ID" value="MBK0370107.1"/>
    <property type="molecule type" value="Genomic_DNA"/>
</dbReference>
<gene>
    <name evidence="3" type="ORF">I5M07_09660</name>
</gene>
<dbReference type="Pfam" id="PF13573">
    <property type="entry name" value="SprB"/>
    <property type="match status" value="2"/>
</dbReference>
<dbReference type="PANTHER" id="PTHR10338">
    <property type="entry name" value="INTER-ALPHA-TRYPSIN INHIBITOR HEAVY CHAIN FAMILY MEMBER"/>
    <property type="match status" value="1"/>
</dbReference>
<evidence type="ECO:0000313" key="3">
    <source>
        <dbReference type="EMBL" id="MBK0370107.1"/>
    </source>
</evidence>
<dbReference type="SUPFAM" id="SSF53300">
    <property type="entry name" value="vWA-like"/>
    <property type="match status" value="1"/>
</dbReference>
<dbReference type="RefSeq" id="WP_200106232.1">
    <property type="nucleotide sequence ID" value="NZ_JAEHFV010000003.1"/>
</dbReference>
<dbReference type="PANTHER" id="PTHR10338:SF108">
    <property type="entry name" value="INTER-ALPHA-TRYPSIN INHIBITOR HEAVY CHAIN H4-LIKE PROTEIN"/>
    <property type="match status" value="1"/>
</dbReference>
<dbReference type="InterPro" id="IPR002035">
    <property type="entry name" value="VWF_A"/>
</dbReference>
<organism evidence="3 4">
    <name type="scientific">Flavobacterium agrisoli</name>
    <dbReference type="NCBI Taxonomy" id="2793066"/>
    <lineage>
        <taxon>Bacteria</taxon>
        <taxon>Pseudomonadati</taxon>
        <taxon>Bacteroidota</taxon>
        <taxon>Flavobacteriia</taxon>
        <taxon>Flavobacteriales</taxon>
        <taxon>Flavobacteriaceae</taxon>
        <taxon>Flavobacterium</taxon>
    </lineage>
</organism>
<dbReference type="SMART" id="SM00327">
    <property type="entry name" value="VWA"/>
    <property type="match status" value="1"/>
</dbReference>
<dbReference type="Pfam" id="PF22904">
    <property type="entry name" value="NOMO1-like_2nd"/>
    <property type="match status" value="1"/>
</dbReference>
<dbReference type="Pfam" id="PF13519">
    <property type="entry name" value="VWA_2"/>
    <property type="match status" value="1"/>
</dbReference>
<keyword evidence="4" id="KW-1185">Reference proteome</keyword>
<comment type="caution">
    <text evidence="3">The sequence shown here is derived from an EMBL/GenBank/DDBJ whole genome shotgun (WGS) entry which is preliminary data.</text>
</comment>
<dbReference type="InterPro" id="IPR049319">
    <property type="entry name" value="GBS104-like_Ig"/>
</dbReference>
<evidence type="ECO:0000313" key="4">
    <source>
        <dbReference type="Proteomes" id="UP000609172"/>
    </source>
</evidence>
<keyword evidence="1" id="KW-0732">Signal</keyword>
<evidence type="ECO:0000259" key="2">
    <source>
        <dbReference type="PROSITE" id="PS50234"/>
    </source>
</evidence>
<evidence type="ECO:0000256" key="1">
    <source>
        <dbReference type="SAM" id="SignalP"/>
    </source>
</evidence>
<dbReference type="InterPro" id="IPR036465">
    <property type="entry name" value="vWFA_dom_sf"/>
</dbReference>
<dbReference type="Pfam" id="PF13585">
    <property type="entry name" value="CHU_C"/>
    <property type="match status" value="1"/>
</dbReference>
<dbReference type="Pfam" id="PF21426">
    <property type="entry name" value="GBS104-like_Ig"/>
    <property type="match status" value="1"/>
</dbReference>
<dbReference type="InterPro" id="IPR055074">
    <property type="entry name" value="NOMO1-3_2nd"/>
</dbReference>
<proteinExistence type="predicted"/>
<accession>A0A934PKZ8</accession>
<dbReference type="Proteomes" id="UP000609172">
    <property type="component" value="Unassembled WGS sequence"/>
</dbReference>
<feature type="chain" id="PRO_5037876787" evidence="1">
    <location>
        <begin position="24"/>
        <end position="2052"/>
    </location>
</feature>
<dbReference type="InterPro" id="IPR050934">
    <property type="entry name" value="ITIH"/>
</dbReference>
<dbReference type="CDD" id="cd00198">
    <property type="entry name" value="vWFA"/>
    <property type="match status" value="1"/>
</dbReference>
<dbReference type="PROSITE" id="PS50234">
    <property type="entry name" value="VWFA"/>
    <property type="match status" value="1"/>
</dbReference>
<reference evidence="3" key="1">
    <citation type="submission" date="2020-12" db="EMBL/GenBank/DDBJ databases">
        <title>Bacterial novel species Flavobacterium sp. SE-1-e isolated from soil.</title>
        <authorList>
            <person name="Jung H.-Y."/>
        </authorList>
    </citation>
    <scope>NUCLEOTIDE SEQUENCE</scope>
    <source>
        <strain evidence="3">SE-1-e</strain>
    </source>
</reference>
<dbReference type="Gene3D" id="2.60.40.10">
    <property type="entry name" value="Immunoglobulins"/>
    <property type="match status" value="2"/>
</dbReference>
<dbReference type="InterPro" id="IPR025667">
    <property type="entry name" value="SprB_repeat"/>
</dbReference>
<dbReference type="SUPFAM" id="SSF49478">
    <property type="entry name" value="Cna protein B-type domain"/>
    <property type="match status" value="1"/>
</dbReference>
<feature type="domain" description="VWFA" evidence="2">
    <location>
        <begin position="105"/>
        <end position="350"/>
    </location>
</feature>
<protein>
    <submittedName>
        <fullName evidence="3">Gliding motility-associated C-terminal domain-containing protein</fullName>
    </submittedName>
</protein>